<keyword evidence="1" id="KW-0812">Transmembrane</keyword>
<organism evidence="2 3">
    <name type="scientific">Plasmodium ovale curtisi</name>
    <dbReference type="NCBI Taxonomy" id="864141"/>
    <lineage>
        <taxon>Eukaryota</taxon>
        <taxon>Sar</taxon>
        <taxon>Alveolata</taxon>
        <taxon>Apicomplexa</taxon>
        <taxon>Aconoidasida</taxon>
        <taxon>Haemosporida</taxon>
        <taxon>Plasmodiidae</taxon>
        <taxon>Plasmodium</taxon>
        <taxon>Plasmodium (Plasmodium)</taxon>
    </lineage>
</organism>
<proteinExistence type="predicted"/>
<keyword evidence="1" id="KW-1133">Transmembrane helix</keyword>
<evidence type="ECO:0000256" key="1">
    <source>
        <dbReference type="SAM" id="Phobius"/>
    </source>
</evidence>
<evidence type="ECO:0000313" key="3">
    <source>
        <dbReference type="Proteomes" id="UP000078560"/>
    </source>
</evidence>
<keyword evidence="1" id="KW-0472">Membrane</keyword>
<accession>A0A1A8WLC9</accession>
<dbReference type="EMBL" id="FLQU01001604">
    <property type="protein sequence ID" value="SBS93738.1"/>
    <property type="molecule type" value="Genomic_DNA"/>
</dbReference>
<reference evidence="3" key="1">
    <citation type="submission" date="2016-05" db="EMBL/GenBank/DDBJ databases">
        <authorList>
            <person name="Naeem Raeece"/>
        </authorList>
    </citation>
    <scope>NUCLEOTIDE SEQUENCE [LARGE SCALE GENOMIC DNA]</scope>
</reference>
<feature type="transmembrane region" description="Helical" evidence="1">
    <location>
        <begin position="260"/>
        <end position="281"/>
    </location>
</feature>
<evidence type="ECO:0000313" key="2">
    <source>
        <dbReference type="EMBL" id="SBS93738.1"/>
    </source>
</evidence>
<name>A0A1A8WLC9_PLAOA</name>
<gene>
    <name evidence="2" type="ORF">POVCU2_0083310</name>
</gene>
<dbReference type="Proteomes" id="UP000078560">
    <property type="component" value="Unassembled WGS sequence"/>
</dbReference>
<dbReference type="AlphaFoldDB" id="A0A1A8WLC9"/>
<sequence>MKSEKEDYNIFSNLHEYKGLEIVRMNNQPGKSDINFCQSLGEKFGDSKHKIEKPCKQFLQLCTQYTVLKISNTFNDKNFCEIMNYWLNFDLREFNDKDKLELDFFPFMMTESNKKFKKLNCTLNLHKIEENELNNLQILYELYANFYKRFDTVYFPEKKFICKSGCFHKRECANIFNNNIDRCSSKNQSKFCDALKQFRHKYMDDTICSICPDITSLKPYPAEEQLEESGVADTDDSAMHMNHVTQESTNDHSATGKYTFIPIFLSITIGIFFTPLGDFLNSRIIKNKMMRNNLQTEDCESVLSNYETEQIFSEDTPYHIAYHSS</sequence>
<protein>
    <submittedName>
        <fullName evidence="2">PIR Superfamily Protein</fullName>
    </submittedName>
</protein>